<reference evidence="2 3" key="1">
    <citation type="journal article" date="2018" name="PLoS Genet.">
        <title>Population sequencing reveals clonal diversity and ancestral inbreeding in the grapevine cultivar Chardonnay.</title>
        <authorList>
            <person name="Roach M.J."/>
            <person name="Johnson D.L."/>
            <person name="Bohlmann J."/>
            <person name="van Vuuren H.J."/>
            <person name="Jones S.J."/>
            <person name="Pretorius I.S."/>
            <person name="Schmidt S.A."/>
            <person name="Borneman A.R."/>
        </authorList>
    </citation>
    <scope>NUCLEOTIDE SEQUENCE [LARGE SCALE GENOMIC DNA]</scope>
    <source>
        <strain evidence="3">cv. Chardonnay</strain>
        <tissue evidence="2">Leaf</tissue>
    </source>
</reference>
<evidence type="ECO:0000313" key="2">
    <source>
        <dbReference type="EMBL" id="RVW86688.1"/>
    </source>
</evidence>
<sequence>MDGRGFRPRIRPFTSSKLRLTPAKTYRLGHFLLSSYVEHNHCKSSKMIRNQSVVVERKISRFWRGGDGLASGAVRESCGVGGFEGYIRKMRGKTRTHMMEICFNSRGCYMKITEYSAKRKPLVLVVPRGVNGCGWENLREGDCFSPRDLCSSWERIAGDAKPSFKRAKECTEVRGPTLRWLQRKEQRMVQGCQLENGQERWFVKAKEKYVTGVRKAQWFQERGSLTVRGEVFALRRWSPEENSVQWGRVTKVARNSLKFVDLSKVTLRVEMLPKVVLPALLEVEDGDRTYTVAVTVTGEDDGEDDEGDSIKPESSRSKDELRSAGVASCRSHRWLRGYELLIGPVTAKDGCPVIVSILALQIQNRLRGRKEREDGCWGQWREAILGQHQTSLKPVLFGPKLGRRILGQ</sequence>
<proteinExistence type="predicted"/>
<evidence type="ECO:0008006" key="4">
    <source>
        <dbReference type="Google" id="ProtNLM"/>
    </source>
</evidence>
<gene>
    <name evidence="2" type="ORF">CK203_039834</name>
</gene>
<feature type="compositionally biased region" description="Acidic residues" evidence="1">
    <location>
        <begin position="298"/>
        <end position="307"/>
    </location>
</feature>
<protein>
    <recommendedName>
        <fullName evidence="4">DUF4283 domain-containing protein</fullName>
    </recommendedName>
</protein>
<comment type="caution">
    <text evidence="2">The sequence shown here is derived from an EMBL/GenBank/DDBJ whole genome shotgun (WGS) entry which is preliminary data.</text>
</comment>
<dbReference type="Proteomes" id="UP000288805">
    <property type="component" value="Unassembled WGS sequence"/>
</dbReference>
<dbReference type="EMBL" id="QGNW01000191">
    <property type="protein sequence ID" value="RVW86688.1"/>
    <property type="molecule type" value="Genomic_DNA"/>
</dbReference>
<evidence type="ECO:0000313" key="3">
    <source>
        <dbReference type="Proteomes" id="UP000288805"/>
    </source>
</evidence>
<accession>A0A438HQF0</accession>
<feature type="compositionally biased region" description="Basic and acidic residues" evidence="1">
    <location>
        <begin position="308"/>
        <end position="322"/>
    </location>
</feature>
<dbReference type="AlphaFoldDB" id="A0A438HQF0"/>
<evidence type="ECO:0000256" key="1">
    <source>
        <dbReference type="SAM" id="MobiDB-lite"/>
    </source>
</evidence>
<feature type="region of interest" description="Disordered" evidence="1">
    <location>
        <begin position="297"/>
        <end position="322"/>
    </location>
</feature>
<name>A0A438HQF0_VITVI</name>
<organism evidence="2 3">
    <name type="scientific">Vitis vinifera</name>
    <name type="common">Grape</name>
    <dbReference type="NCBI Taxonomy" id="29760"/>
    <lineage>
        <taxon>Eukaryota</taxon>
        <taxon>Viridiplantae</taxon>
        <taxon>Streptophyta</taxon>
        <taxon>Embryophyta</taxon>
        <taxon>Tracheophyta</taxon>
        <taxon>Spermatophyta</taxon>
        <taxon>Magnoliopsida</taxon>
        <taxon>eudicotyledons</taxon>
        <taxon>Gunneridae</taxon>
        <taxon>Pentapetalae</taxon>
        <taxon>rosids</taxon>
        <taxon>Vitales</taxon>
        <taxon>Vitaceae</taxon>
        <taxon>Viteae</taxon>
        <taxon>Vitis</taxon>
    </lineage>
</organism>